<reference evidence="7 8" key="1">
    <citation type="submission" date="2018-08" db="EMBL/GenBank/DDBJ databases">
        <title>Genome and evolution of the arbuscular mycorrhizal fungus Diversispora epigaea (formerly Glomus versiforme) and its bacterial endosymbionts.</title>
        <authorList>
            <person name="Sun X."/>
            <person name="Fei Z."/>
            <person name="Harrison M."/>
        </authorList>
    </citation>
    <scope>NUCLEOTIDE SEQUENCE [LARGE SCALE GENOMIC DNA]</scope>
    <source>
        <strain evidence="7 8">IT104</strain>
    </source>
</reference>
<evidence type="ECO:0000256" key="3">
    <source>
        <dbReference type="ARBA" id="ARBA00022771"/>
    </source>
</evidence>
<comment type="subcellular location">
    <subcellularLocation>
        <location evidence="1">Nucleus</location>
    </subcellularLocation>
</comment>
<proteinExistence type="predicted"/>
<dbReference type="PANTHER" id="PTHR46481">
    <property type="entry name" value="ZINC FINGER BED DOMAIN-CONTAINING PROTEIN 4"/>
    <property type="match status" value="1"/>
</dbReference>
<evidence type="ECO:0000256" key="4">
    <source>
        <dbReference type="ARBA" id="ARBA00022833"/>
    </source>
</evidence>
<evidence type="ECO:0000313" key="8">
    <source>
        <dbReference type="Proteomes" id="UP000266861"/>
    </source>
</evidence>
<comment type="caution">
    <text evidence="7">The sequence shown here is derived from an EMBL/GenBank/DDBJ whole genome shotgun (WGS) entry which is preliminary data.</text>
</comment>
<dbReference type="EMBL" id="PQFF01000291">
    <property type="protein sequence ID" value="RHZ65058.1"/>
    <property type="molecule type" value="Genomic_DNA"/>
</dbReference>
<keyword evidence="5" id="KW-0539">Nucleus</keyword>
<sequence length="251" mass="28689">MTSLEENSAESIDNKKTGQKPHVLREHLTNSCKKCPKDVSLHYAKIVGKVIGKKDIESSNNDDDNSNDDDDSNLNESSKGNKYKLKKTQTSRKKNKLDKNQTFVANFYEVKKLQKGIIDDIDKTIIKAFVMCNFPFSVIENPWFINMIKSLQPTYDPPSRRTLSGTLLQSELARINVLTMNELEKENNFTIAFMLITSSRKEYLLKLEDLSSEHHTAQNLVNVITEVIEKVDINKFMTIVLDNRSNVTAVR</sequence>
<name>A0A397HSV3_9GLOM</name>
<keyword evidence="8" id="KW-1185">Reference proteome</keyword>
<accession>A0A397HSV3</accession>
<dbReference type="SUPFAM" id="SSF140996">
    <property type="entry name" value="Hermes dimerisation domain"/>
    <property type="match status" value="1"/>
</dbReference>
<dbReference type="GO" id="GO:0005634">
    <property type="term" value="C:nucleus"/>
    <property type="evidence" value="ECO:0007669"/>
    <property type="project" value="UniProtKB-SubCell"/>
</dbReference>
<gene>
    <name evidence="7" type="ORF">Glove_319g189</name>
</gene>
<dbReference type="InterPro" id="IPR052035">
    <property type="entry name" value="ZnF_BED_domain_contain"/>
</dbReference>
<keyword evidence="4" id="KW-0862">Zinc</keyword>
<evidence type="ECO:0000313" key="7">
    <source>
        <dbReference type="EMBL" id="RHZ65058.1"/>
    </source>
</evidence>
<protein>
    <recommendedName>
        <fullName evidence="9">DUF659 domain-containing protein</fullName>
    </recommendedName>
</protein>
<feature type="compositionally biased region" description="Basic residues" evidence="6">
    <location>
        <begin position="81"/>
        <end position="94"/>
    </location>
</feature>
<keyword evidence="2" id="KW-0479">Metal-binding</keyword>
<dbReference type="AlphaFoldDB" id="A0A397HSV3"/>
<dbReference type="Proteomes" id="UP000266861">
    <property type="component" value="Unassembled WGS sequence"/>
</dbReference>
<dbReference type="PANTHER" id="PTHR46481:SF10">
    <property type="entry name" value="ZINC FINGER BED DOMAIN-CONTAINING PROTEIN 39"/>
    <property type="match status" value="1"/>
</dbReference>
<evidence type="ECO:0000256" key="6">
    <source>
        <dbReference type="SAM" id="MobiDB-lite"/>
    </source>
</evidence>
<organism evidence="7 8">
    <name type="scientific">Diversispora epigaea</name>
    <dbReference type="NCBI Taxonomy" id="1348612"/>
    <lineage>
        <taxon>Eukaryota</taxon>
        <taxon>Fungi</taxon>
        <taxon>Fungi incertae sedis</taxon>
        <taxon>Mucoromycota</taxon>
        <taxon>Glomeromycotina</taxon>
        <taxon>Glomeromycetes</taxon>
        <taxon>Diversisporales</taxon>
        <taxon>Diversisporaceae</taxon>
        <taxon>Diversispora</taxon>
    </lineage>
</organism>
<evidence type="ECO:0008006" key="9">
    <source>
        <dbReference type="Google" id="ProtNLM"/>
    </source>
</evidence>
<dbReference type="GO" id="GO:0008270">
    <property type="term" value="F:zinc ion binding"/>
    <property type="evidence" value="ECO:0007669"/>
    <property type="project" value="UniProtKB-KW"/>
</dbReference>
<evidence type="ECO:0000256" key="5">
    <source>
        <dbReference type="ARBA" id="ARBA00023242"/>
    </source>
</evidence>
<feature type="compositionally biased region" description="Acidic residues" evidence="6">
    <location>
        <begin position="60"/>
        <end position="73"/>
    </location>
</feature>
<evidence type="ECO:0000256" key="2">
    <source>
        <dbReference type="ARBA" id="ARBA00022723"/>
    </source>
</evidence>
<feature type="compositionally biased region" description="Polar residues" evidence="6">
    <location>
        <begin position="1"/>
        <end position="11"/>
    </location>
</feature>
<feature type="region of interest" description="Disordered" evidence="6">
    <location>
        <begin position="55"/>
        <end position="94"/>
    </location>
</feature>
<feature type="region of interest" description="Disordered" evidence="6">
    <location>
        <begin position="1"/>
        <end position="22"/>
    </location>
</feature>
<dbReference type="OrthoDB" id="2426394at2759"/>
<keyword evidence="3" id="KW-0863">Zinc-finger</keyword>
<evidence type="ECO:0000256" key="1">
    <source>
        <dbReference type="ARBA" id="ARBA00004123"/>
    </source>
</evidence>